<comment type="caution">
    <text evidence="1">The sequence shown here is derived from an EMBL/GenBank/DDBJ whole genome shotgun (WGS) entry which is preliminary data.</text>
</comment>
<evidence type="ECO:0000313" key="1">
    <source>
        <dbReference type="EMBL" id="HAF6262293.1"/>
    </source>
</evidence>
<accession>A0A750HQV2</accession>
<protein>
    <submittedName>
        <fullName evidence="1">Uncharacterized protein</fullName>
    </submittedName>
</protein>
<dbReference type="AlphaFoldDB" id="A0A750HQV2"/>
<organism evidence="1">
    <name type="scientific">Salmonella enterica</name>
    <name type="common">Salmonella choleraesuis</name>
    <dbReference type="NCBI Taxonomy" id="28901"/>
    <lineage>
        <taxon>Bacteria</taxon>
        <taxon>Pseudomonadati</taxon>
        <taxon>Pseudomonadota</taxon>
        <taxon>Gammaproteobacteria</taxon>
        <taxon>Enterobacterales</taxon>
        <taxon>Enterobacteriaceae</taxon>
        <taxon>Salmonella</taxon>
    </lineage>
</organism>
<dbReference type="EMBL" id="DAAVPY010000025">
    <property type="protein sequence ID" value="HAF6262293.1"/>
    <property type="molecule type" value="Genomic_DNA"/>
</dbReference>
<proteinExistence type="predicted"/>
<reference evidence="1" key="1">
    <citation type="journal article" date="2018" name="Genome Biol.">
        <title>SKESA: strategic k-mer extension for scrupulous assemblies.</title>
        <authorList>
            <person name="Souvorov A."/>
            <person name="Agarwala R."/>
            <person name="Lipman D.J."/>
        </authorList>
    </citation>
    <scope>NUCLEOTIDE SEQUENCE</scope>
    <source>
        <strain evidence="1">MA.CK_93/00001031</strain>
    </source>
</reference>
<name>A0A750HQV2_SALER</name>
<gene>
    <name evidence="1" type="ORF">G9F11_005002</name>
</gene>
<sequence length="104" mass="12518">MTNYESDAPDMFTTDPIEGEVSQALALYKIALIHASYRNFWHRLSCKMKDKEAIKWERLLILQEQKCREIVNQSKKHREMLRIIVEQQPLEIRERDNFLNLLEQ</sequence>
<reference evidence="1" key="2">
    <citation type="submission" date="2020-02" db="EMBL/GenBank/DDBJ databases">
        <authorList>
            <consortium name="NCBI Pathogen Detection Project"/>
        </authorList>
    </citation>
    <scope>NUCLEOTIDE SEQUENCE</scope>
    <source>
        <strain evidence="1">MA.CK_93/00001031</strain>
    </source>
</reference>